<keyword evidence="2" id="KW-1185">Reference proteome</keyword>
<evidence type="ECO:0000313" key="2">
    <source>
        <dbReference type="Proteomes" id="UP000290365"/>
    </source>
</evidence>
<dbReference type="Pfam" id="PF06923">
    <property type="entry name" value="GutM"/>
    <property type="match status" value="1"/>
</dbReference>
<evidence type="ECO:0008006" key="3">
    <source>
        <dbReference type="Google" id="ProtNLM"/>
    </source>
</evidence>
<proteinExistence type="predicted"/>
<dbReference type="InterPro" id="IPR009693">
    <property type="entry name" value="Glucitol_operon_activator"/>
</dbReference>
<organism evidence="1 2">
    <name type="scientific">Ktedonosporobacter rubrisoli</name>
    <dbReference type="NCBI Taxonomy" id="2509675"/>
    <lineage>
        <taxon>Bacteria</taxon>
        <taxon>Bacillati</taxon>
        <taxon>Chloroflexota</taxon>
        <taxon>Ktedonobacteria</taxon>
        <taxon>Ktedonobacterales</taxon>
        <taxon>Ktedonosporobacteraceae</taxon>
        <taxon>Ktedonosporobacter</taxon>
    </lineage>
</organism>
<dbReference type="EMBL" id="CP035758">
    <property type="protein sequence ID" value="QBD78528.1"/>
    <property type="molecule type" value="Genomic_DNA"/>
</dbReference>
<evidence type="ECO:0000313" key="1">
    <source>
        <dbReference type="EMBL" id="QBD78528.1"/>
    </source>
</evidence>
<dbReference type="RefSeq" id="WP_129889581.1">
    <property type="nucleotide sequence ID" value="NZ_CP035758.1"/>
</dbReference>
<dbReference type="AlphaFoldDB" id="A0A4P6JSJ9"/>
<sequence>MIEKVAIVALLAWLVQLALAYRQARLFYKRIGALKKLGRCATGLAGGRYRGRTYVALVAHPLTRTIIKAEQLRGITVFASLKPVPQLEGRSLDELLDVNASPIADVPKGVVEAARSAAEAIAESLNKAPATA</sequence>
<dbReference type="OrthoDB" id="158741at2"/>
<gene>
    <name evidence="1" type="ORF">EPA93_22040</name>
</gene>
<accession>A0A4P6JSJ9</accession>
<dbReference type="KEGG" id="kbs:EPA93_22040"/>
<dbReference type="Proteomes" id="UP000290365">
    <property type="component" value="Chromosome"/>
</dbReference>
<reference evidence="1 2" key="1">
    <citation type="submission" date="2019-01" db="EMBL/GenBank/DDBJ databases">
        <title>Ktedonosporobacter rubrisoli SCAWS-G2.</title>
        <authorList>
            <person name="Huang Y."/>
            <person name="Yan B."/>
        </authorList>
    </citation>
    <scope>NUCLEOTIDE SEQUENCE [LARGE SCALE GENOMIC DNA]</scope>
    <source>
        <strain evidence="1 2">SCAWS-G2</strain>
    </source>
</reference>
<protein>
    <recommendedName>
        <fullName evidence="3">Transcriptional regulator</fullName>
    </recommendedName>
</protein>
<name>A0A4P6JSJ9_KTERU</name>